<feature type="signal peptide" evidence="4">
    <location>
        <begin position="1"/>
        <end position="25"/>
    </location>
</feature>
<proteinExistence type="inferred from homology"/>
<evidence type="ECO:0000256" key="4">
    <source>
        <dbReference type="SAM" id="SignalP"/>
    </source>
</evidence>
<name>A0A1M5VHK0_9RHOB</name>
<evidence type="ECO:0000256" key="1">
    <source>
        <dbReference type="ARBA" id="ARBA00009091"/>
    </source>
</evidence>
<evidence type="ECO:0000313" key="6">
    <source>
        <dbReference type="Proteomes" id="UP000184221"/>
    </source>
</evidence>
<dbReference type="EMBL" id="FQXC01000004">
    <property type="protein sequence ID" value="SHH74739.1"/>
    <property type="molecule type" value="Genomic_DNA"/>
</dbReference>
<evidence type="ECO:0000256" key="2">
    <source>
        <dbReference type="ARBA" id="ARBA00022729"/>
    </source>
</evidence>
<evidence type="ECO:0000313" key="5">
    <source>
        <dbReference type="EMBL" id="SHH74739.1"/>
    </source>
</evidence>
<dbReference type="OrthoDB" id="7868372at2"/>
<dbReference type="InterPro" id="IPR005632">
    <property type="entry name" value="Chaperone_Skp"/>
</dbReference>
<sequence>MPNLFCTFAGALFGALLFLAVPVVAQQDGGLSNTGVVQSLILTIAPERLYSESAFGQRIAREIEAESLEIASENRRIEAELTAEERELTELRDSLPQEDFRERADAFDEKVQQLRREQDEKARALGQRTDEARRALLTAAQPVLSQLMIESSAVAILDRRAVLLSADAVDITDEAIARVDARFGDGADILPLRP</sequence>
<dbReference type="PANTHER" id="PTHR35089:SF1">
    <property type="entry name" value="CHAPERONE PROTEIN SKP"/>
    <property type="match status" value="1"/>
</dbReference>
<dbReference type="STRING" id="996342.SAMN05443551_2878"/>
<dbReference type="SMART" id="SM00935">
    <property type="entry name" value="OmpH"/>
    <property type="match status" value="1"/>
</dbReference>
<evidence type="ECO:0000256" key="3">
    <source>
        <dbReference type="SAM" id="Coils"/>
    </source>
</evidence>
<dbReference type="GO" id="GO:0005829">
    <property type="term" value="C:cytosol"/>
    <property type="evidence" value="ECO:0007669"/>
    <property type="project" value="TreeGrafter"/>
</dbReference>
<dbReference type="GO" id="GO:0051082">
    <property type="term" value="F:unfolded protein binding"/>
    <property type="evidence" value="ECO:0007669"/>
    <property type="project" value="InterPro"/>
</dbReference>
<protein>
    <submittedName>
        <fullName evidence="5">Periplasmic chaperone for outer membrane proteins Skp</fullName>
    </submittedName>
</protein>
<comment type="similarity">
    <text evidence="1">Belongs to the Skp family.</text>
</comment>
<dbReference type="InterPro" id="IPR024930">
    <property type="entry name" value="Skp_dom_sf"/>
</dbReference>
<dbReference type="PANTHER" id="PTHR35089">
    <property type="entry name" value="CHAPERONE PROTEIN SKP"/>
    <property type="match status" value="1"/>
</dbReference>
<accession>A0A1M5VHK0</accession>
<gene>
    <name evidence="5" type="ORF">SAMN05443551_2878</name>
</gene>
<organism evidence="5 6">
    <name type="scientific">Marivita hallyeonensis</name>
    <dbReference type="NCBI Taxonomy" id="996342"/>
    <lineage>
        <taxon>Bacteria</taxon>
        <taxon>Pseudomonadati</taxon>
        <taxon>Pseudomonadota</taxon>
        <taxon>Alphaproteobacteria</taxon>
        <taxon>Rhodobacterales</taxon>
        <taxon>Roseobacteraceae</taxon>
        <taxon>Marivita</taxon>
    </lineage>
</organism>
<dbReference type="AlphaFoldDB" id="A0A1M5VHK0"/>
<dbReference type="Gene3D" id="3.30.910.20">
    <property type="entry name" value="Skp domain"/>
    <property type="match status" value="1"/>
</dbReference>
<feature type="coiled-coil region" evidence="3">
    <location>
        <begin position="60"/>
        <end position="124"/>
    </location>
</feature>
<dbReference type="SUPFAM" id="SSF111384">
    <property type="entry name" value="OmpH-like"/>
    <property type="match status" value="1"/>
</dbReference>
<dbReference type="Proteomes" id="UP000184221">
    <property type="component" value="Unassembled WGS sequence"/>
</dbReference>
<keyword evidence="3" id="KW-0175">Coiled coil</keyword>
<dbReference type="GO" id="GO:0050821">
    <property type="term" value="P:protein stabilization"/>
    <property type="evidence" value="ECO:0007669"/>
    <property type="project" value="TreeGrafter"/>
</dbReference>
<reference evidence="5 6" key="1">
    <citation type="submission" date="2016-11" db="EMBL/GenBank/DDBJ databases">
        <authorList>
            <person name="Jaros S."/>
            <person name="Januszkiewicz K."/>
            <person name="Wedrychowicz H."/>
        </authorList>
    </citation>
    <scope>NUCLEOTIDE SEQUENCE [LARGE SCALE GENOMIC DNA]</scope>
    <source>
        <strain evidence="5 6">DSM 29431</strain>
    </source>
</reference>
<keyword evidence="2 4" id="KW-0732">Signal</keyword>
<keyword evidence="6" id="KW-1185">Reference proteome</keyword>
<feature type="chain" id="PRO_5012093180" evidence="4">
    <location>
        <begin position="26"/>
        <end position="194"/>
    </location>
</feature>
<dbReference type="RefSeq" id="WP_072778537.1">
    <property type="nucleotide sequence ID" value="NZ_FQXC01000004.1"/>
</dbReference>
<dbReference type="Pfam" id="PF03938">
    <property type="entry name" value="OmpH"/>
    <property type="match status" value="1"/>
</dbReference>